<dbReference type="GO" id="GO:0016491">
    <property type="term" value="F:oxidoreductase activity"/>
    <property type="evidence" value="ECO:0007669"/>
    <property type="project" value="UniProtKB-KW"/>
</dbReference>
<evidence type="ECO:0000313" key="10">
    <source>
        <dbReference type="Proteomes" id="UP000247702"/>
    </source>
</evidence>
<dbReference type="OrthoDB" id="416253at2759"/>
<reference evidence="8 10" key="1">
    <citation type="submission" date="2017-11" db="EMBL/GenBank/DDBJ databases">
        <title>The genome of Rhizophagus clarus HR1 reveals common genetic basis of auxotrophy among arbuscular mycorrhizal fungi.</title>
        <authorList>
            <person name="Kobayashi Y."/>
        </authorList>
    </citation>
    <scope>NUCLEOTIDE SEQUENCE [LARGE SCALE GENOMIC DNA]</scope>
    <source>
        <strain evidence="8 10">HR1</strain>
    </source>
</reference>
<keyword evidence="6" id="KW-0175">Coiled coil</keyword>
<dbReference type="SUPFAM" id="SSF51430">
    <property type="entry name" value="NAD(P)-linked oxidoreductase"/>
    <property type="match status" value="1"/>
</dbReference>
<name>A0A2Z6Q9Z7_9GLOM</name>
<evidence type="ECO:0000256" key="5">
    <source>
        <dbReference type="PIRSR" id="PIRSR000097-3"/>
    </source>
</evidence>
<evidence type="ECO:0000256" key="6">
    <source>
        <dbReference type="SAM" id="Coils"/>
    </source>
</evidence>
<dbReference type="FunFam" id="3.20.20.100:FF:000015">
    <property type="entry name" value="Oxidoreductase, aldo/keto reductase family"/>
    <property type="match status" value="1"/>
</dbReference>
<organism evidence="8 10">
    <name type="scientific">Rhizophagus clarus</name>
    <dbReference type="NCBI Taxonomy" id="94130"/>
    <lineage>
        <taxon>Eukaryota</taxon>
        <taxon>Fungi</taxon>
        <taxon>Fungi incertae sedis</taxon>
        <taxon>Mucoromycota</taxon>
        <taxon>Glomeromycotina</taxon>
        <taxon>Glomeromycetes</taxon>
        <taxon>Glomerales</taxon>
        <taxon>Glomeraceae</taxon>
        <taxon>Rhizophagus</taxon>
    </lineage>
</organism>
<evidence type="ECO:0000313" key="9">
    <source>
        <dbReference type="EMBL" id="GES98697.1"/>
    </source>
</evidence>
<dbReference type="PANTHER" id="PTHR43827:SF13">
    <property type="entry name" value="ALDO_KETO REDUCTASE FAMILY PROTEIN"/>
    <property type="match status" value="1"/>
</dbReference>
<dbReference type="STRING" id="94130.A0A2Z6Q9Z7"/>
<dbReference type="Gene3D" id="3.20.20.100">
    <property type="entry name" value="NADP-dependent oxidoreductase domain"/>
    <property type="match status" value="1"/>
</dbReference>
<dbReference type="PROSITE" id="PS00062">
    <property type="entry name" value="ALDOKETO_REDUCTASE_2"/>
    <property type="match status" value="1"/>
</dbReference>
<dbReference type="EMBL" id="BEXD01000316">
    <property type="protein sequence ID" value="GBB86395.1"/>
    <property type="molecule type" value="Genomic_DNA"/>
</dbReference>
<comment type="similarity">
    <text evidence="1">Belongs to the aldo/keto reductase family.</text>
</comment>
<dbReference type="InterPro" id="IPR023210">
    <property type="entry name" value="NADP_OxRdtase_dom"/>
</dbReference>
<comment type="caution">
    <text evidence="8">The sequence shown here is derived from an EMBL/GenBank/DDBJ whole genome shotgun (WGS) entry which is preliminary data.</text>
</comment>
<keyword evidence="2" id="KW-0560">Oxidoreductase</keyword>
<gene>
    <name evidence="9" type="ORF">RCL2_002523300</name>
    <name evidence="8" type="ORF">RclHR1_12820006</name>
</gene>
<dbReference type="PIRSF" id="PIRSF000097">
    <property type="entry name" value="AKR"/>
    <property type="match status" value="1"/>
</dbReference>
<dbReference type="PRINTS" id="PR00069">
    <property type="entry name" value="ALDKETRDTASE"/>
</dbReference>
<dbReference type="EMBL" id="BLAL01000274">
    <property type="protein sequence ID" value="GES98697.1"/>
    <property type="molecule type" value="Genomic_DNA"/>
</dbReference>
<dbReference type="AlphaFoldDB" id="A0A2Z6Q9Z7"/>
<feature type="site" description="Lowers pKa of active site Tyr" evidence="5">
    <location>
        <position position="83"/>
    </location>
</feature>
<evidence type="ECO:0000313" key="8">
    <source>
        <dbReference type="EMBL" id="GBB86395.1"/>
    </source>
</evidence>
<reference evidence="9" key="2">
    <citation type="submission" date="2019-10" db="EMBL/GenBank/DDBJ databases">
        <title>Conservation and host-specific expression of non-tandemly repeated heterogenous ribosome RNA gene in arbuscular mycorrhizal fungi.</title>
        <authorList>
            <person name="Maeda T."/>
            <person name="Kobayashi Y."/>
            <person name="Nakagawa T."/>
            <person name="Ezawa T."/>
            <person name="Yamaguchi K."/>
            <person name="Bino T."/>
            <person name="Nishimoto Y."/>
            <person name="Shigenobu S."/>
            <person name="Kawaguchi M."/>
        </authorList>
    </citation>
    <scope>NUCLEOTIDE SEQUENCE</scope>
    <source>
        <strain evidence="9">HR1</strain>
    </source>
</reference>
<evidence type="ECO:0000259" key="7">
    <source>
        <dbReference type="Pfam" id="PF00248"/>
    </source>
</evidence>
<dbReference type="Proteomes" id="UP000615446">
    <property type="component" value="Unassembled WGS sequence"/>
</dbReference>
<protein>
    <submittedName>
        <fullName evidence="9">Aldo/keto reductase</fullName>
    </submittedName>
</protein>
<feature type="active site" description="Proton donor" evidence="3">
    <location>
        <position position="58"/>
    </location>
</feature>
<dbReference type="Pfam" id="PF00248">
    <property type="entry name" value="Aldo_ket_red"/>
    <property type="match status" value="1"/>
</dbReference>
<dbReference type="InterPro" id="IPR036812">
    <property type="entry name" value="NAD(P)_OxRdtase_dom_sf"/>
</dbReference>
<evidence type="ECO:0000256" key="3">
    <source>
        <dbReference type="PIRSR" id="PIRSR000097-1"/>
    </source>
</evidence>
<proteinExistence type="inferred from homology"/>
<sequence>MAESAKLTLSSTATLNDGRKIPLIGLGVYQAPTGITTQNAVTWALEAGYRHVDTAALYENEADVGIAINKSGIPREEIWITTKIWNSDQGYEKTLKAAEESLKKLQSEYIDLLILHSPLPGSQLRKESYDALQQLVRAGKVKSIGVSNYGVKHLKELLEQKPEIKPAINQVEIHPWLTRNDIATFCSQNDIVVEAYSPLAKGKKLDDPTLVKISEKYNKSSAQVLIRWGLQHGYVTLPKSVDKNRIVQNVDVFDFEIGEEDMKSLDSLDEYLTTGWDPTTCE</sequence>
<dbReference type="PROSITE" id="PS00798">
    <property type="entry name" value="ALDOKETO_REDUCTASE_1"/>
    <property type="match status" value="1"/>
</dbReference>
<feature type="binding site" evidence="4">
    <location>
        <position position="116"/>
    </location>
    <ligand>
        <name>substrate</name>
    </ligand>
</feature>
<dbReference type="CDD" id="cd19071">
    <property type="entry name" value="AKR_AKR1-5-like"/>
    <property type="match status" value="1"/>
</dbReference>
<dbReference type="PROSITE" id="PS00063">
    <property type="entry name" value="ALDOKETO_REDUCTASE_3"/>
    <property type="match status" value="1"/>
</dbReference>
<keyword evidence="10" id="KW-1185">Reference proteome</keyword>
<evidence type="ECO:0000256" key="2">
    <source>
        <dbReference type="ARBA" id="ARBA00023002"/>
    </source>
</evidence>
<dbReference type="InterPro" id="IPR018170">
    <property type="entry name" value="Aldo/ket_reductase_CS"/>
</dbReference>
<feature type="domain" description="NADP-dependent oxidoreductase" evidence="7">
    <location>
        <begin position="37"/>
        <end position="270"/>
    </location>
</feature>
<dbReference type="InterPro" id="IPR020471">
    <property type="entry name" value="AKR"/>
</dbReference>
<dbReference type="PANTHER" id="PTHR43827">
    <property type="entry name" value="2,5-DIKETO-D-GLUCONIC ACID REDUCTASE"/>
    <property type="match status" value="1"/>
</dbReference>
<feature type="coiled-coil region" evidence="6">
    <location>
        <begin position="88"/>
        <end position="115"/>
    </location>
</feature>
<evidence type="ECO:0000256" key="4">
    <source>
        <dbReference type="PIRSR" id="PIRSR000097-2"/>
    </source>
</evidence>
<accession>A0A2Z6Q9Z7</accession>
<evidence type="ECO:0000256" key="1">
    <source>
        <dbReference type="ARBA" id="ARBA00007905"/>
    </source>
</evidence>
<dbReference type="Proteomes" id="UP000247702">
    <property type="component" value="Unassembled WGS sequence"/>
</dbReference>